<evidence type="ECO:0000313" key="3">
    <source>
        <dbReference type="Proteomes" id="UP001454036"/>
    </source>
</evidence>
<evidence type="ECO:0000313" key="2">
    <source>
        <dbReference type="EMBL" id="GAA0185786.1"/>
    </source>
</evidence>
<evidence type="ECO:0000256" key="1">
    <source>
        <dbReference type="SAM" id="MobiDB-lite"/>
    </source>
</evidence>
<name>A0AAV3S1D1_LITER</name>
<feature type="compositionally biased region" description="Polar residues" evidence="1">
    <location>
        <begin position="106"/>
        <end position="122"/>
    </location>
</feature>
<sequence>MSSAHFPLCSTSPTSMGLITFNHTSLIKLDQHNYLNWKSQVIPTLKGFDLLGFVDGLLPCPSQFRIVAVVPTSPTVTPSSTQVVPQNAIQNVEQIANGDQTAPPLTGSTPGLASSASGSSNP</sequence>
<gene>
    <name evidence="2" type="ORF">LIER_33074</name>
</gene>
<reference evidence="2 3" key="1">
    <citation type="submission" date="2024-01" db="EMBL/GenBank/DDBJ databases">
        <title>The complete chloroplast genome sequence of Lithospermum erythrorhizon: insights into the phylogenetic relationship among Boraginaceae species and the maternal lineages of purple gromwells.</title>
        <authorList>
            <person name="Okada T."/>
            <person name="Watanabe K."/>
        </authorList>
    </citation>
    <scope>NUCLEOTIDE SEQUENCE [LARGE SCALE GENOMIC DNA]</scope>
</reference>
<proteinExistence type="predicted"/>
<evidence type="ECO:0008006" key="4">
    <source>
        <dbReference type="Google" id="ProtNLM"/>
    </source>
</evidence>
<feature type="region of interest" description="Disordered" evidence="1">
    <location>
        <begin position="97"/>
        <end position="122"/>
    </location>
</feature>
<dbReference type="EMBL" id="BAABME010013071">
    <property type="protein sequence ID" value="GAA0185786.1"/>
    <property type="molecule type" value="Genomic_DNA"/>
</dbReference>
<organism evidence="2 3">
    <name type="scientific">Lithospermum erythrorhizon</name>
    <name type="common">Purple gromwell</name>
    <name type="synonym">Lithospermum officinale var. erythrorhizon</name>
    <dbReference type="NCBI Taxonomy" id="34254"/>
    <lineage>
        <taxon>Eukaryota</taxon>
        <taxon>Viridiplantae</taxon>
        <taxon>Streptophyta</taxon>
        <taxon>Embryophyta</taxon>
        <taxon>Tracheophyta</taxon>
        <taxon>Spermatophyta</taxon>
        <taxon>Magnoliopsida</taxon>
        <taxon>eudicotyledons</taxon>
        <taxon>Gunneridae</taxon>
        <taxon>Pentapetalae</taxon>
        <taxon>asterids</taxon>
        <taxon>lamiids</taxon>
        <taxon>Boraginales</taxon>
        <taxon>Boraginaceae</taxon>
        <taxon>Boraginoideae</taxon>
        <taxon>Lithospermeae</taxon>
        <taxon>Lithospermum</taxon>
    </lineage>
</organism>
<dbReference type="Proteomes" id="UP001454036">
    <property type="component" value="Unassembled WGS sequence"/>
</dbReference>
<protein>
    <recommendedName>
        <fullName evidence="4">Retrotransposon Copia-like N-terminal domain-containing protein</fullName>
    </recommendedName>
</protein>
<keyword evidence="3" id="KW-1185">Reference proteome</keyword>
<comment type="caution">
    <text evidence="2">The sequence shown here is derived from an EMBL/GenBank/DDBJ whole genome shotgun (WGS) entry which is preliminary data.</text>
</comment>
<dbReference type="AlphaFoldDB" id="A0AAV3S1D1"/>
<accession>A0AAV3S1D1</accession>